<dbReference type="EMBL" id="AP017313">
    <property type="protein sequence ID" value="BAU53022.1"/>
    <property type="molecule type" value="Genomic_DNA"/>
</dbReference>
<organism evidence="1 2">
    <name type="scientific">Mucilaginibacter gotjawali</name>
    <dbReference type="NCBI Taxonomy" id="1550579"/>
    <lineage>
        <taxon>Bacteria</taxon>
        <taxon>Pseudomonadati</taxon>
        <taxon>Bacteroidota</taxon>
        <taxon>Sphingobacteriia</taxon>
        <taxon>Sphingobacteriales</taxon>
        <taxon>Sphingobacteriaceae</taxon>
        <taxon>Mucilaginibacter</taxon>
    </lineage>
</organism>
<dbReference type="AlphaFoldDB" id="A0A110B1N7"/>
<dbReference type="OrthoDB" id="1257001at2"/>
<dbReference type="KEGG" id="mgot:MgSA37_01189"/>
<protein>
    <submittedName>
        <fullName evidence="1">Uncharacterized protein</fullName>
    </submittedName>
</protein>
<accession>A0A110B1N7</accession>
<name>A0A110B1N7_9SPHI</name>
<keyword evidence="2" id="KW-1185">Reference proteome</keyword>
<proteinExistence type="predicted"/>
<dbReference type="RefSeq" id="WP_096350283.1">
    <property type="nucleotide sequence ID" value="NZ_AP017313.1"/>
</dbReference>
<evidence type="ECO:0000313" key="2">
    <source>
        <dbReference type="Proteomes" id="UP000218263"/>
    </source>
</evidence>
<sequence>MKTKLLLILIAGLQLCLFSCKKDFSASNSGSIIGKWYVNKEEVTAEYGGLNQKLDTIYNNVSFNSNDFFQFSSRDSALVSSSGDFEVNGKAVFTDGAGTVINGINKFTYNVSGTVLTLSSTFLHPATNSTNPGPVTETIELLDTKNMVLFYTLQGAGATFTYRTYYTKGN</sequence>
<reference evidence="1 2" key="1">
    <citation type="submission" date="2015-12" db="EMBL/GenBank/DDBJ databases">
        <title>Genome sequence of Mucilaginibacter gotjawali.</title>
        <authorList>
            <person name="Lee J.S."/>
            <person name="Lee K.C."/>
            <person name="Kim K.K."/>
            <person name="Lee B.W."/>
        </authorList>
    </citation>
    <scope>NUCLEOTIDE SEQUENCE [LARGE SCALE GENOMIC DNA]</scope>
    <source>
        <strain evidence="1 2">SA3-7</strain>
    </source>
</reference>
<dbReference type="Proteomes" id="UP000218263">
    <property type="component" value="Chromosome"/>
</dbReference>
<evidence type="ECO:0000313" key="1">
    <source>
        <dbReference type="EMBL" id="BAU53022.1"/>
    </source>
</evidence>
<gene>
    <name evidence="1" type="ORF">MgSA37_01189</name>
</gene>